<dbReference type="OrthoDB" id="423498at2759"/>
<accession>R7YLL2</accession>
<dbReference type="RefSeq" id="XP_007778011.1">
    <property type="nucleotide sequence ID" value="XM_007779821.1"/>
</dbReference>
<dbReference type="InterPro" id="IPR011042">
    <property type="entry name" value="6-blade_b-propeller_TolB-like"/>
</dbReference>
<dbReference type="Proteomes" id="UP000016924">
    <property type="component" value="Unassembled WGS sequence"/>
</dbReference>
<evidence type="ECO:0000313" key="2">
    <source>
        <dbReference type="Proteomes" id="UP000016924"/>
    </source>
</evidence>
<dbReference type="PANTHER" id="PTHR47064:SF2">
    <property type="entry name" value="SMP-30_GLUCONOLACTONASE_LRE-LIKE REGION DOMAIN-CONTAINING PROTEIN-RELATED"/>
    <property type="match status" value="1"/>
</dbReference>
<gene>
    <name evidence="1" type="ORF">W97_01918</name>
</gene>
<dbReference type="Gene3D" id="2.120.10.30">
    <property type="entry name" value="TolB, C-terminal domain"/>
    <property type="match status" value="1"/>
</dbReference>
<dbReference type="GeneID" id="19899229"/>
<dbReference type="HOGENOM" id="CLU_1855159_0_0_1"/>
<dbReference type="AlphaFoldDB" id="R7YLL2"/>
<evidence type="ECO:0000313" key="1">
    <source>
        <dbReference type="EMBL" id="EON62694.1"/>
    </source>
</evidence>
<dbReference type="STRING" id="1168221.R7YLL2"/>
<dbReference type="InterPro" id="IPR052988">
    <property type="entry name" value="Oryzine_lactonohydrolase"/>
</dbReference>
<dbReference type="PANTHER" id="PTHR47064">
    <property type="entry name" value="PUTATIVE (AFU_ORTHOLOGUE AFUA_1G08990)-RELATED"/>
    <property type="match status" value="1"/>
</dbReference>
<sequence length="138" mass="15116">MSIGGREQRTSIATFNVTTKKTTTILNNYYGVLMVQRPGRYASPTPNCNLPLPPSTGAVTVVDDSMVQTNGIAVSPDEKTLYIAESGAVSGTWDYNLTTIHGSRFNHTAKRGVYAFTINDAPNESGRYLTNRHLIYLI</sequence>
<dbReference type="SUPFAM" id="SSF63829">
    <property type="entry name" value="Calcium-dependent phosphotriesterase"/>
    <property type="match status" value="1"/>
</dbReference>
<dbReference type="EMBL" id="JH767560">
    <property type="protein sequence ID" value="EON62694.1"/>
    <property type="molecule type" value="Genomic_DNA"/>
</dbReference>
<name>R7YLL2_CONA1</name>
<organism evidence="1 2">
    <name type="scientific">Coniosporium apollinis (strain CBS 100218)</name>
    <name type="common">Rock-inhabiting black yeast</name>
    <dbReference type="NCBI Taxonomy" id="1168221"/>
    <lineage>
        <taxon>Eukaryota</taxon>
        <taxon>Fungi</taxon>
        <taxon>Dikarya</taxon>
        <taxon>Ascomycota</taxon>
        <taxon>Pezizomycotina</taxon>
        <taxon>Dothideomycetes</taxon>
        <taxon>Dothideomycetes incertae sedis</taxon>
        <taxon>Coniosporium</taxon>
    </lineage>
</organism>
<keyword evidence="2" id="KW-1185">Reference proteome</keyword>
<evidence type="ECO:0008006" key="3">
    <source>
        <dbReference type="Google" id="ProtNLM"/>
    </source>
</evidence>
<proteinExistence type="predicted"/>
<protein>
    <recommendedName>
        <fullName evidence="3">SMP-30/Gluconolactonase/LRE-like region domain-containing protein</fullName>
    </recommendedName>
</protein>
<reference evidence="2" key="1">
    <citation type="submission" date="2012-06" db="EMBL/GenBank/DDBJ databases">
        <title>The genome sequence of Coniosporium apollinis CBS 100218.</title>
        <authorList>
            <consortium name="The Broad Institute Genome Sequencing Platform"/>
            <person name="Cuomo C."/>
            <person name="Gorbushina A."/>
            <person name="Noack S."/>
            <person name="Walker B."/>
            <person name="Young S.K."/>
            <person name="Zeng Q."/>
            <person name="Gargeya S."/>
            <person name="Fitzgerald M."/>
            <person name="Haas B."/>
            <person name="Abouelleil A."/>
            <person name="Alvarado L."/>
            <person name="Arachchi H.M."/>
            <person name="Berlin A.M."/>
            <person name="Chapman S.B."/>
            <person name="Goldberg J."/>
            <person name="Griggs A."/>
            <person name="Gujja S."/>
            <person name="Hansen M."/>
            <person name="Howarth C."/>
            <person name="Imamovic A."/>
            <person name="Larimer J."/>
            <person name="McCowan C."/>
            <person name="Montmayeur A."/>
            <person name="Murphy C."/>
            <person name="Neiman D."/>
            <person name="Pearson M."/>
            <person name="Priest M."/>
            <person name="Roberts A."/>
            <person name="Saif S."/>
            <person name="Shea T."/>
            <person name="Sisk P."/>
            <person name="Sykes S."/>
            <person name="Wortman J."/>
            <person name="Nusbaum C."/>
            <person name="Birren B."/>
        </authorList>
    </citation>
    <scope>NUCLEOTIDE SEQUENCE [LARGE SCALE GENOMIC DNA]</scope>
    <source>
        <strain evidence="2">CBS 100218</strain>
    </source>
</reference>